<organism evidence="7 8">
    <name type="scientific">Streptodolium elevatio</name>
    <dbReference type="NCBI Taxonomy" id="3157996"/>
    <lineage>
        <taxon>Bacteria</taxon>
        <taxon>Bacillati</taxon>
        <taxon>Actinomycetota</taxon>
        <taxon>Actinomycetes</taxon>
        <taxon>Kitasatosporales</taxon>
        <taxon>Streptomycetaceae</taxon>
        <taxon>Streptodolium</taxon>
    </lineage>
</organism>
<dbReference type="Pfam" id="PF03466">
    <property type="entry name" value="LysR_substrate"/>
    <property type="match status" value="1"/>
</dbReference>
<evidence type="ECO:0000256" key="1">
    <source>
        <dbReference type="ARBA" id="ARBA00009437"/>
    </source>
</evidence>
<dbReference type="InterPro" id="IPR005119">
    <property type="entry name" value="LysR_subst-bd"/>
</dbReference>
<dbReference type="EMBL" id="JBEZFP010000021">
    <property type="protein sequence ID" value="MEU8134005.1"/>
    <property type="molecule type" value="Genomic_DNA"/>
</dbReference>
<keyword evidence="2" id="KW-0805">Transcription regulation</keyword>
<accession>A0ABV3DE41</accession>
<keyword evidence="3" id="KW-0238">DNA-binding</keyword>
<evidence type="ECO:0000256" key="4">
    <source>
        <dbReference type="ARBA" id="ARBA00023163"/>
    </source>
</evidence>
<proteinExistence type="inferred from homology"/>
<dbReference type="Pfam" id="PF00126">
    <property type="entry name" value="HTH_1"/>
    <property type="match status" value="1"/>
</dbReference>
<comment type="similarity">
    <text evidence="1">Belongs to the LysR transcriptional regulatory family.</text>
</comment>
<dbReference type="PRINTS" id="PR00039">
    <property type="entry name" value="HTHLYSR"/>
</dbReference>
<dbReference type="SUPFAM" id="SSF46785">
    <property type="entry name" value="Winged helix' DNA-binding domain"/>
    <property type="match status" value="1"/>
</dbReference>
<dbReference type="InterPro" id="IPR036388">
    <property type="entry name" value="WH-like_DNA-bd_sf"/>
</dbReference>
<sequence length="314" mass="32797">MELRQLEYLVTVVDEAGFTKAAARLHVAQPGVSAQIKQLERELGQELLDRSGRTVRPTRAGEAILPYARAALENAAAVRLVADELAGLVRGRVALGTIPSRPLSELPSLLAAFHRTHPGVEITLAEDRSDLLLAAVRAGRLDVAVVGIAGDRPPGLAGEVITEQEMAAAVPPDHALAKRRTMPLRALRDVPLVCLSRGSGIRTALEQACGGAGFQPRVAFEAGDPHVVAELAAEGLGVAVLPRLFVAGHPTGLRPVALIPAPVGRIELVWRDDAPASPAARAFLAKARAALADNSADADADDSPNAADGSAHTR</sequence>
<dbReference type="CDD" id="cd08436">
    <property type="entry name" value="PBP2_LTTR_like_3"/>
    <property type="match status" value="1"/>
</dbReference>
<dbReference type="Gene3D" id="1.10.10.10">
    <property type="entry name" value="Winged helix-like DNA-binding domain superfamily/Winged helix DNA-binding domain"/>
    <property type="match status" value="1"/>
</dbReference>
<feature type="region of interest" description="Disordered" evidence="5">
    <location>
        <begin position="294"/>
        <end position="314"/>
    </location>
</feature>
<evidence type="ECO:0000256" key="2">
    <source>
        <dbReference type="ARBA" id="ARBA00023015"/>
    </source>
</evidence>
<reference evidence="7 8" key="1">
    <citation type="submission" date="2024-06" db="EMBL/GenBank/DDBJ databases">
        <title>The Natural Products Discovery Center: Release of the First 8490 Sequenced Strains for Exploring Actinobacteria Biosynthetic Diversity.</title>
        <authorList>
            <person name="Kalkreuter E."/>
            <person name="Kautsar S.A."/>
            <person name="Yang D."/>
            <person name="Bader C.D."/>
            <person name="Teijaro C.N."/>
            <person name="Fluegel L."/>
            <person name="Davis C.M."/>
            <person name="Simpson J.R."/>
            <person name="Lauterbach L."/>
            <person name="Steele A.D."/>
            <person name="Gui C."/>
            <person name="Meng S."/>
            <person name="Li G."/>
            <person name="Viehrig K."/>
            <person name="Ye F."/>
            <person name="Su P."/>
            <person name="Kiefer A.F."/>
            <person name="Nichols A."/>
            <person name="Cepeda A.J."/>
            <person name="Yan W."/>
            <person name="Fan B."/>
            <person name="Jiang Y."/>
            <person name="Adhikari A."/>
            <person name="Zheng C.-J."/>
            <person name="Schuster L."/>
            <person name="Cowan T.M."/>
            <person name="Smanski M.J."/>
            <person name="Chevrette M.G."/>
            <person name="De Carvalho L.P.S."/>
            <person name="Shen B."/>
        </authorList>
    </citation>
    <scope>NUCLEOTIDE SEQUENCE [LARGE SCALE GENOMIC DNA]</scope>
    <source>
        <strain evidence="7 8">NPDC048946</strain>
    </source>
</reference>
<dbReference type="Proteomes" id="UP001551482">
    <property type="component" value="Unassembled WGS sequence"/>
</dbReference>
<dbReference type="SUPFAM" id="SSF53850">
    <property type="entry name" value="Periplasmic binding protein-like II"/>
    <property type="match status" value="1"/>
</dbReference>
<keyword evidence="8" id="KW-1185">Reference proteome</keyword>
<dbReference type="PANTHER" id="PTHR30419">
    <property type="entry name" value="HTH-TYPE TRANSCRIPTIONAL REGULATOR YBHD"/>
    <property type="match status" value="1"/>
</dbReference>
<keyword evidence="4" id="KW-0804">Transcription</keyword>
<comment type="caution">
    <text evidence="7">The sequence shown here is derived from an EMBL/GenBank/DDBJ whole genome shotgun (WGS) entry which is preliminary data.</text>
</comment>
<evidence type="ECO:0000313" key="8">
    <source>
        <dbReference type="Proteomes" id="UP001551482"/>
    </source>
</evidence>
<evidence type="ECO:0000313" key="7">
    <source>
        <dbReference type="EMBL" id="MEU8134005.1"/>
    </source>
</evidence>
<gene>
    <name evidence="7" type="ORF">AB0C36_10885</name>
</gene>
<dbReference type="InterPro" id="IPR050950">
    <property type="entry name" value="HTH-type_LysR_regulators"/>
</dbReference>
<dbReference type="Gene3D" id="3.40.190.290">
    <property type="match status" value="1"/>
</dbReference>
<evidence type="ECO:0000256" key="5">
    <source>
        <dbReference type="SAM" id="MobiDB-lite"/>
    </source>
</evidence>
<name>A0ABV3DE41_9ACTN</name>
<dbReference type="PROSITE" id="PS50931">
    <property type="entry name" value="HTH_LYSR"/>
    <property type="match status" value="1"/>
</dbReference>
<protein>
    <submittedName>
        <fullName evidence="7">LysR family transcriptional regulator</fullName>
    </submittedName>
</protein>
<evidence type="ECO:0000259" key="6">
    <source>
        <dbReference type="PROSITE" id="PS50931"/>
    </source>
</evidence>
<dbReference type="InterPro" id="IPR000847">
    <property type="entry name" value="LysR_HTH_N"/>
</dbReference>
<dbReference type="RefSeq" id="WP_358352315.1">
    <property type="nucleotide sequence ID" value="NZ_JBEZFP010000021.1"/>
</dbReference>
<dbReference type="InterPro" id="IPR036390">
    <property type="entry name" value="WH_DNA-bd_sf"/>
</dbReference>
<feature type="domain" description="HTH lysR-type" evidence="6">
    <location>
        <begin position="1"/>
        <end position="58"/>
    </location>
</feature>
<evidence type="ECO:0000256" key="3">
    <source>
        <dbReference type="ARBA" id="ARBA00023125"/>
    </source>
</evidence>